<evidence type="ECO:0000259" key="7">
    <source>
        <dbReference type="Pfam" id="PF23347"/>
    </source>
</evidence>
<evidence type="ECO:0000256" key="4">
    <source>
        <dbReference type="SAM" id="MobiDB-lite"/>
    </source>
</evidence>
<comment type="subcellular location">
    <subcellularLocation>
        <location evidence="1">Nucleus</location>
    </subcellularLocation>
</comment>
<gene>
    <name evidence="8" type="ORF">CYLTODRAFT_96945</name>
</gene>
<feature type="domain" description="NUP160 C-terminal TPR" evidence="7">
    <location>
        <begin position="1138"/>
        <end position="1342"/>
    </location>
</feature>
<evidence type="ECO:0000259" key="5">
    <source>
        <dbReference type="Pfam" id="PF11715"/>
    </source>
</evidence>
<dbReference type="InterPro" id="IPR059141">
    <property type="entry name" value="Beta-prop_Nup120_160"/>
</dbReference>
<accession>A0A0D7BNM2</accession>
<protein>
    <recommendedName>
        <fullName evidence="10">Nucleoporin Nup120/160-domain-containing protein</fullName>
    </recommendedName>
</protein>
<sequence length="1347" mass="150940">MAPTLVAAQLSSLYLPKQTIAVNVPSNGPRGTSQADPTGIPEHSSYATTLHTTRFGTLLLRALHDGLTLELISLSVDVKPVRFYLSSPVMTAPRLFRDGHLDNQNIYIVAVTTEGSLYRCVVPLSGARALWRDNANTIGADEYRLSDKIKESFQVGVVYPLNPDCVVLGFTNGAVLRLDAQGRGPFTAWTETLIQATSRVYSWLGLQPSEGSHIVSMVGTASSSMFWTLSRGRVLRQWSSVPGPSITLAITPGREPTPSPLSPSTGYSPTVLLDARPQTLLQVWEQEEMTYVLAFIPTPTNTASGGIFYLLVSVGDILSEVWHVSAPPSSAFCLLQDFKIIHGHICALWDHQGASRVDHTPFSVDPLSMQTLDWSSITYPYQTSLDPGLLESFSLNTGSMVDRFLEMVMRPGVFSPLTLRQALEKYTSDLLNTPGEHPPQLSAVYHSLGEHIAAVVGCMTVLQDDASTGAPMKQEYSSALKRDWEGFIARCRDIDRRSRCPLALGWHEVNEGSIIVVERERVAAAVERDEAIALYDSLRLGQFVVNPRFGLFVELWQLRASLPVELVHHLEVKLGDIIRQDLAYPLENIIHTQATELRERLESTGMDSRTVERVSDIDVSALANQAADLINGVSFTKAEEDDAISLSSQTQPAPYCEWWRAVTAEFFTVSVNARYEFSLALIAYIYLQPTAMTWDSKQLAEIFGMYRGQTALRYLTRQRAHISGQTVRDDPISGASDVSLAEGSTTARNPTQPLEAVSLIHRLLSEYPDSRQDRHDNAAHELLANIGWMTAISPWDVEPAEVRFCEKLRQMGYTQTVRELLSLLPQTPAILYLSARLYINIGRGDDAGYLLEKLAGRLGPELNSMKLEDREALEAVLDLSQAGTLFSFYCHCAHLFKTKSILYREIAFTQLALSVATEEAHDPMMWSTVIKGYTDLGFFDDAYSIWTVTPSEQQKRDAIEHLVYRLCESDTQLMGYSFDGFEDEVEDALSFKVRNADPRMTPNYPKILYAWYTNRGDHRNAALTMYQRARKLRNLMTVENVSLLIDETVESYLLSLNSLALVDPKSVWLIVSAQEGTSAHDTRQRKRSNKLPTDKFSKGCFENEVVHLEDVQYEYGLLIAQVDMILRTGDFPVPPSSIVLRLTEMNSFDRALSTACTLKLDMSDIFSRLTNECLRVARLRSPESVLQEGSPDWLLTEKVSSWTGTLSDKAWRYLRQALSVYDNLETDFRYSKIALETIMQIQKAPPPPWLVSALQEHSHEFLIRINLRYGNIAGAIEQTLSYIHKEEARLTRNPPKTTGATWLPYAVIDQVLVAAAEQNEIVPELSRLRQEISRRMKKVEKLSQFAT</sequence>
<evidence type="ECO:0000313" key="9">
    <source>
        <dbReference type="Proteomes" id="UP000054007"/>
    </source>
</evidence>
<evidence type="ECO:0008006" key="10">
    <source>
        <dbReference type="Google" id="ProtNLM"/>
    </source>
</evidence>
<dbReference type="GO" id="GO:0005643">
    <property type="term" value="C:nuclear pore"/>
    <property type="evidence" value="ECO:0007669"/>
    <property type="project" value="TreeGrafter"/>
</dbReference>
<dbReference type="OrthoDB" id="67716at2759"/>
<dbReference type="InterPro" id="IPR056548">
    <property type="entry name" value="HEAT_Nup120"/>
</dbReference>
<reference evidence="8 9" key="1">
    <citation type="journal article" date="2015" name="Fungal Genet. Biol.">
        <title>Evolution of novel wood decay mechanisms in Agaricales revealed by the genome sequences of Fistulina hepatica and Cylindrobasidium torrendii.</title>
        <authorList>
            <person name="Floudas D."/>
            <person name="Held B.W."/>
            <person name="Riley R."/>
            <person name="Nagy L.G."/>
            <person name="Koehler G."/>
            <person name="Ransdell A.S."/>
            <person name="Younus H."/>
            <person name="Chow J."/>
            <person name="Chiniquy J."/>
            <person name="Lipzen A."/>
            <person name="Tritt A."/>
            <person name="Sun H."/>
            <person name="Haridas S."/>
            <person name="LaButti K."/>
            <person name="Ohm R.A."/>
            <person name="Kues U."/>
            <person name="Blanchette R.A."/>
            <person name="Grigoriev I.V."/>
            <person name="Minto R.E."/>
            <person name="Hibbett D.S."/>
        </authorList>
    </citation>
    <scope>NUCLEOTIDE SEQUENCE [LARGE SCALE GENOMIC DNA]</scope>
    <source>
        <strain evidence="8 9">FP15055 ss-10</strain>
    </source>
</reference>
<evidence type="ECO:0000256" key="3">
    <source>
        <dbReference type="ARBA" id="ARBA00023242"/>
    </source>
</evidence>
<dbReference type="InterPro" id="IPR056536">
    <property type="entry name" value="TPR_NUP160_C"/>
</dbReference>
<proteinExistence type="predicted"/>
<dbReference type="InterPro" id="IPR021717">
    <property type="entry name" value="Nucleoporin_Nup160"/>
</dbReference>
<evidence type="ECO:0000313" key="8">
    <source>
        <dbReference type="EMBL" id="KIY71769.1"/>
    </source>
</evidence>
<name>A0A0D7BNM2_9AGAR</name>
<dbReference type="EMBL" id="KN880450">
    <property type="protein sequence ID" value="KIY71769.1"/>
    <property type="molecule type" value="Genomic_DNA"/>
</dbReference>
<feature type="region of interest" description="Disordered" evidence="4">
    <location>
        <begin position="726"/>
        <end position="749"/>
    </location>
</feature>
<dbReference type="PANTHER" id="PTHR21286">
    <property type="entry name" value="NUCLEAR PORE COMPLEX PROTEIN NUP160"/>
    <property type="match status" value="1"/>
</dbReference>
<dbReference type="Pfam" id="PF11715">
    <property type="entry name" value="Beta-prop_Nup120_160"/>
    <property type="match status" value="1"/>
</dbReference>
<dbReference type="Pfam" id="PF23347">
    <property type="entry name" value="TPR_Nup160_C"/>
    <property type="match status" value="1"/>
</dbReference>
<feature type="compositionally biased region" description="Polar residues" evidence="4">
    <location>
        <begin position="24"/>
        <end position="36"/>
    </location>
</feature>
<evidence type="ECO:0000256" key="1">
    <source>
        <dbReference type="ARBA" id="ARBA00004123"/>
    </source>
</evidence>
<keyword evidence="9" id="KW-1185">Reference proteome</keyword>
<feature type="domain" description="Nucleoporin nup120-like HEAT repeat" evidence="6">
    <location>
        <begin position="804"/>
        <end position="968"/>
    </location>
</feature>
<dbReference type="Proteomes" id="UP000054007">
    <property type="component" value="Unassembled WGS sequence"/>
</dbReference>
<feature type="domain" description="Nucleoporin Nup120/160 beta-propeller" evidence="5">
    <location>
        <begin position="59"/>
        <end position="527"/>
    </location>
</feature>
<evidence type="ECO:0000259" key="6">
    <source>
        <dbReference type="Pfam" id="PF23300"/>
    </source>
</evidence>
<keyword evidence="2" id="KW-0813">Transport</keyword>
<feature type="region of interest" description="Disordered" evidence="4">
    <location>
        <begin position="24"/>
        <end position="43"/>
    </location>
</feature>
<evidence type="ECO:0000256" key="2">
    <source>
        <dbReference type="ARBA" id="ARBA00022448"/>
    </source>
</evidence>
<dbReference type="STRING" id="1314674.A0A0D7BNM2"/>
<keyword evidence="3" id="KW-0539">Nucleus</keyword>
<dbReference type="GO" id="GO:0017056">
    <property type="term" value="F:structural constituent of nuclear pore"/>
    <property type="evidence" value="ECO:0007669"/>
    <property type="project" value="TreeGrafter"/>
</dbReference>
<organism evidence="8 9">
    <name type="scientific">Cylindrobasidium torrendii FP15055 ss-10</name>
    <dbReference type="NCBI Taxonomy" id="1314674"/>
    <lineage>
        <taxon>Eukaryota</taxon>
        <taxon>Fungi</taxon>
        <taxon>Dikarya</taxon>
        <taxon>Basidiomycota</taxon>
        <taxon>Agaricomycotina</taxon>
        <taxon>Agaricomycetes</taxon>
        <taxon>Agaricomycetidae</taxon>
        <taxon>Agaricales</taxon>
        <taxon>Marasmiineae</taxon>
        <taxon>Physalacriaceae</taxon>
        <taxon>Cylindrobasidium</taxon>
    </lineage>
</organism>
<dbReference type="PANTHER" id="PTHR21286:SF0">
    <property type="entry name" value="NUCLEAR PORE COMPLEX PROTEIN NUP160"/>
    <property type="match status" value="1"/>
</dbReference>
<dbReference type="Pfam" id="PF23300">
    <property type="entry name" value="HEAT_Nup120"/>
    <property type="match status" value="1"/>
</dbReference>